<dbReference type="AlphaFoldDB" id="A0A562TEX9"/>
<sequence>MLRELAAQYKELLEKGETIAVIEQFYDDNIMQLENDEDSIVGKQRLLELERQSLAKVNELIFRIPTLVVDEAQQIVMGEMMVTFYHKTGGLRFLKEAFVQHWENGKIVRQQFYYRGIRNAESPAPKKP</sequence>
<dbReference type="InterPro" id="IPR032710">
    <property type="entry name" value="NTF2-like_dom_sf"/>
</dbReference>
<dbReference type="OrthoDB" id="336094at2"/>
<dbReference type="Proteomes" id="UP000316778">
    <property type="component" value="Unassembled WGS sequence"/>
</dbReference>
<comment type="caution">
    <text evidence="1">The sequence shown here is derived from an EMBL/GenBank/DDBJ whole genome shotgun (WGS) entry which is preliminary data.</text>
</comment>
<name>A0A562TEX9_CHIJA</name>
<evidence type="ECO:0008006" key="3">
    <source>
        <dbReference type="Google" id="ProtNLM"/>
    </source>
</evidence>
<evidence type="ECO:0000313" key="2">
    <source>
        <dbReference type="Proteomes" id="UP000316778"/>
    </source>
</evidence>
<dbReference type="RefSeq" id="WP_145710956.1">
    <property type="nucleotide sequence ID" value="NZ_BAAAFY010000001.1"/>
</dbReference>
<accession>A0A562TEX9</accession>
<organism evidence="1 2">
    <name type="scientific">Chitinophaga japonensis</name>
    <name type="common">Flexibacter japonensis</name>
    <dbReference type="NCBI Taxonomy" id="104662"/>
    <lineage>
        <taxon>Bacteria</taxon>
        <taxon>Pseudomonadati</taxon>
        <taxon>Bacteroidota</taxon>
        <taxon>Chitinophagia</taxon>
        <taxon>Chitinophagales</taxon>
        <taxon>Chitinophagaceae</taxon>
        <taxon>Chitinophaga</taxon>
    </lineage>
</organism>
<keyword evidence="2" id="KW-1185">Reference proteome</keyword>
<reference evidence="1 2" key="1">
    <citation type="journal article" date="2013" name="Stand. Genomic Sci.">
        <title>Genomic Encyclopedia of Type Strains, Phase I: The one thousand microbial genomes (KMG-I) project.</title>
        <authorList>
            <person name="Kyrpides N.C."/>
            <person name="Woyke T."/>
            <person name="Eisen J.A."/>
            <person name="Garrity G."/>
            <person name="Lilburn T.G."/>
            <person name="Beck B.J."/>
            <person name="Whitman W.B."/>
            <person name="Hugenholtz P."/>
            <person name="Klenk H.P."/>
        </authorList>
    </citation>
    <scope>NUCLEOTIDE SEQUENCE [LARGE SCALE GENOMIC DNA]</scope>
    <source>
        <strain evidence="1 2">DSM 13484</strain>
    </source>
</reference>
<dbReference type="EMBL" id="VLLG01000002">
    <property type="protein sequence ID" value="TWI91824.1"/>
    <property type="molecule type" value="Genomic_DNA"/>
</dbReference>
<evidence type="ECO:0000313" key="1">
    <source>
        <dbReference type="EMBL" id="TWI91824.1"/>
    </source>
</evidence>
<protein>
    <recommendedName>
        <fullName evidence="3">SnoaL-like protein</fullName>
    </recommendedName>
</protein>
<dbReference type="SUPFAM" id="SSF54427">
    <property type="entry name" value="NTF2-like"/>
    <property type="match status" value="1"/>
</dbReference>
<dbReference type="Gene3D" id="3.10.450.50">
    <property type="match status" value="1"/>
</dbReference>
<gene>
    <name evidence="1" type="ORF">LX66_1205</name>
</gene>
<proteinExistence type="predicted"/>